<accession>A0A7C1NCA1</accession>
<keyword evidence="2" id="KW-0472">Membrane</keyword>
<evidence type="ECO:0008006" key="5">
    <source>
        <dbReference type="Google" id="ProtNLM"/>
    </source>
</evidence>
<dbReference type="PANTHER" id="PTHR35867">
    <property type="entry name" value="PROTEIN RSEC"/>
    <property type="match status" value="1"/>
</dbReference>
<dbReference type="EMBL" id="DSLG01000004">
    <property type="protein sequence ID" value="HEA87103.1"/>
    <property type="molecule type" value="Genomic_DNA"/>
</dbReference>
<proteinExistence type="predicted"/>
<keyword evidence="2" id="KW-0812">Transmembrane</keyword>
<dbReference type="AlphaFoldDB" id="A0A7C1NCA1"/>
<feature type="transmembrane region" description="Helical" evidence="2">
    <location>
        <begin position="97"/>
        <end position="117"/>
    </location>
</feature>
<evidence type="ECO:0000256" key="2">
    <source>
        <dbReference type="SAM" id="Phobius"/>
    </source>
</evidence>
<reference evidence="3" key="1">
    <citation type="journal article" date="2020" name="mSystems">
        <title>Genome- and Community-Level Interaction Insights into Carbon Utilization and Element Cycling Functions of Hydrothermarchaeota in Hydrothermal Sediment.</title>
        <authorList>
            <person name="Zhou Z."/>
            <person name="Liu Y."/>
            <person name="Xu W."/>
            <person name="Pan J."/>
            <person name="Luo Z.H."/>
            <person name="Li M."/>
        </authorList>
    </citation>
    <scope>NUCLEOTIDE SEQUENCE [LARGE SCALE GENOMIC DNA]</scope>
    <source>
        <strain evidence="3">SpSt-265</strain>
        <strain evidence="4">SpSt-465</strain>
    </source>
</reference>
<organism evidence="3">
    <name type="scientific">candidate division WOR-3 bacterium</name>
    <dbReference type="NCBI Taxonomy" id="2052148"/>
    <lineage>
        <taxon>Bacteria</taxon>
        <taxon>Bacteria division WOR-3</taxon>
    </lineage>
</organism>
<comment type="caution">
    <text evidence="3">The sequence shown here is derived from an EMBL/GenBank/DDBJ whole genome shotgun (WGS) entry which is preliminary data.</text>
</comment>
<dbReference type="EMBL" id="DSTU01000007">
    <property type="protein sequence ID" value="HFJ54227.1"/>
    <property type="molecule type" value="Genomic_DNA"/>
</dbReference>
<protein>
    <recommendedName>
        <fullName evidence="5">Fis family transcriptional regulator</fullName>
    </recommendedName>
</protein>
<feature type="region of interest" description="Disordered" evidence="1">
    <location>
        <begin position="141"/>
        <end position="160"/>
    </location>
</feature>
<keyword evidence="2" id="KW-1133">Transmembrane helix</keyword>
<gene>
    <name evidence="3" type="ORF">ENP94_03725</name>
    <name evidence="4" type="ORF">ENS16_06020</name>
</gene>
<dbReference type="Pfam" id="PF04246">
    <property type="entry name" value="RseC_MucC"/>
    <property type="match status" value="1"/>
</dbReference>
<name>A0A7C1NCA1_UNCW3</name>
<feature type="transmembrane region" description="Helical" evidence="2">
    <location>
        <begin position="71"/>
        <end position="91"/>
    </location>
</feature>
<dbReference type="PANTHER" id="PTHR35867:SF1">
    <property type="entry name" value="PROTEIN RSEC"/>
    <property type="match status" value="1"/>
</dbReference>
<sequence>MIEEQGRVIKVEAGRAEVVVVPSGGCEHCGAAGICNWTGKQERVVLARNQIGARIGEVVVLRRRQQESLKAALLIFGLPAILMVTGVVLGSLLRSDWLAVVFAGAGLLAGGLVLRLLDRHRRAELPVIVSRVNEIKEGGQDDESNAVINNNNGNDHECRS</sequence>
<dbReference type="InterPro" id="IPR007359">
    <property type="entry name" value="SigmaE_reg_RseC_MucC"/>
</dbReference>
<evidence type="ECO:0000256" key="1">
    <source>
        <dbReference type="SAM" id="MobiDB-lite"/>
    </source>
</evidence>
<dbReference type="PIRSF" id="PIRSF004923">
    <property type="entry name" value="RseC"/>
    <property type="match status" value="1"/>
</dbReference>
<dbReference type="InterPro" id="IPR026268">
    <property type="entry name" value="RseC"/>
</dbReference>
<evidence type="ECO:0000313" key="3">
    <source>
        <dbReference type="EMBL" id="HEA87103.1"/>
    </source>
</evidence>
<evidence type="ECO:0000313" key="4">
    <source>
        <dbReference type="EMBL" id="HFJ54227.1"/>
    </source>
</evidence>